<accession>M7ARP4</accession>
<name>M7ARP4_CHEMY</name>
<dbReference type="AlphaFoldDB" id="M7ARP4"/>
<protein>
    <submittedName>
        <fullName evidence="1">Uncharacterized protein</fullName>
    </submittedName>
</protein>
<keyword evidence="2" id="KW-1185">Reference proteome</keyword>
<proteinExistence type="predicted"/>
<reference evidence="2" key="1">
    <citation type="journal article" date="2013" name="Nat. Genet.">
        <title>The draft genomes of soft-shell turtle and green sea turtle yield insights into the development and evolution of the turtle-specific body plan.</title>
        <authorList>
            <person name="Wang Z."/>
            <person name="Pascual-Anaya J."/>
            <person name="Zadissa A."/>
            <person name="Li W."/>
            <person name="Niimura Y."/>
            <person name="Huang Z."/>
            <person name="Li C."/>
            <person name="White S."/>
            <person name="Xiong Z."/>
            <person name="Fang D."/>
            <person name="Wang B."/>
            <person name="Ming Y."/>
            <person name="Chen Y."/>
            <person name="Zheng Y."/>
            <person name="Kuraku S."/>
            <person name="Pignatelli M."/>
            <person name="Herrero J."/>
            <person name="Beal K."/>
            <person name="Nozawa M."/>
            <person name="Li Q."/>
            <person name="Wang J."/>
            <person name="Zhang H."/>
            <person name="Yu L."/>
            <person name="Shigenobu S."/>
            <person name="Wang J."/>
            <person name="Liu J."/>
            <person name="Flicek P."/>
            <person name="Searle S."/>
            <person name="Wang J."/>
            <person name="Kuratani S."/>
            <person name="Yin Y."/>
            <person name="Aken B."/>
            <person name="Zhang G."/>
            <person name="Irie N."/>
        </authorList>
    </citation>
    <scope>NUCLEOTIDE SEQUENCE [LARGE SCALE GENOMIC DNA]</scope>
</reference>
<evidence type="ECO:0000313" key="1">
    <source>
        <dbReference type="EMBL" id="EMP28011.1"/>
    </source>
</evidence>
<organism evidence="1 2">
    <name type="scientific">Chelonia mydas</name>
    <name type="common">Green sea-turtle</name>
    <name type="synonym">Chelonia agassizi</name>
    <dbReference type="NCBI Taxonomy" id="8469"/>
    <lineage>
        <taxon>Eukaryota</taxon>
        <taxon>Metazoa</taxon>
        <taxon>Chordata</taxon>
        <taxon>Craniata</taxon>
        <taxon>Vertebrata</taxon>
        <taxon>Euteleostomi</taxon>
        <taxon>Archelosauria</taxon>
        <taxon>Testudinata</taxon>
        <taxon>Testudines</taxon>
        <taxon>Cryptodira</taxon>
        <taxon>Durocryptodira</taxon>
        <taxon>Americhelydia</taxon>
        <taxon>Chelonioidea</taxon>
        <taxon>Cheloniidae</taxon>
        <taxon>Chelonia</taxon>
    </lineage>
</organism>
<evidence type="ECO:0000313" key="2">
    <source>
        <dbReference type="Proteomes" id="UP000031443"/>
    </source>
</evidence>
<gene>
    <name evidence="1" type="ORF">UY3_14887</name>
</gene>
<sequence length="76" mass="8412">MKMDLALFAALESNKLTAALGRRTPLTREKIQTNTAATLKPVIMQGFKHSQGLLPDPANEQYPGPTLSVDRKDWAF</sequence>
<dbReference type="EMBL" id="KB565564">
    <property type="protein sequence ID" value="EMP28011.1"/>
    <property type="molecule type" value="Genomic_DNA"/>
</dbReference>
<dbReference type="Proteomes" id="UP000031443">
    <property type="component" value="Unassembled WGS sequence"/>
</dbReference>